<evidence type="ECO:0000256" key="5">
    <source>
        <dbReference type="ARBA" id="ARBA00022692"/>
    </source>
</evidence>
<organism evidence="19">
    <name type="scientific">Timema californicum</name>
    <name type="common">California timema</name>
    <name type="synonym">Walking stick</name>
    <dbReference type="NCBI Taxonomy" id="61474"/>
    <lineage>
        <taxon>Eukaryota</taxon>
        <taxon>Metazoa</taxon>
        <taxon>Ecdysozoa</taxon>
        <taxon>Arthropoda</taxon>
        <taxon>Hexapoda</taxon>
        <taxon>Insecta</taxon>
        <taxon>Pterygota</taxon>
        <taxon>Neoptera</taxon>
        <taxon>Polyneoptera</taxon>
        <taxon>Phasmatodea</taxon>
        <taxon>Timematodea</taxon>
        <taxon>Timematoidea</taxon>
        <taxon>Timematidae</taxon>
        <taxon>Timema</taxon>
    </lineage>
</organism>
<dbReference type="PROSITE" id="PS00237">
    <property type="entry name" value="G_PROTEIN_RECEP_F1_1"/>
    <property type="match status" value="1"/>
</dbReference>
<evidence type="ECO:0000256" key="15">
    <source>
        <dbReference type="RuleBase" id="RU000688"/>
    </source>
</evidence>
<feature type="compositionally biased region" description="Polar residues" evidence="16">
    <location>
        <begin position="417"/>
        <end position="429"/>
    </location>
</feature>
<protein>
    <submittedName>
        <fullName evidence="19">(California timema) hypothetical protein</fullName>
    </submittedName>
</protein>
<evidence type="ECO:0000256" key="1">
    <source>
        <dbReference type="ARBA" id="ARBA00004141"/>
    </source>
</evidence>
<feature type="region of interest" description="Disordered" evidence="16">
    <location>
        <begin position="332"/>
        <end position="356"/>
    </location>
</feature>
<evidence type="ECO:0000256" key="10">
    <source>
        <dbReference type="ARBA" id="ARBA00023136"/>
    </source>
</evidence>
<dbReference type="EMBL" id="OE180920">
    <property type="protein sequence ID" value="CAD7572261.1"/>
    <property type="molecule type" value="Genomic_DNA"/>
</dbReference>
<accession>A0A7R9J4C0</accession>
<feature type="transmembrane region" description="Helical" evidence="17">
    <location>
        <begin position="102"/>
        <end position="123"/>
    </location>
</feature>
<evidence type="ECO:0000256" key="7">
    <source>
        <dbReference type="ARBA" id="ARBA00022989"/>
    </source>
</evidence>
<dbReference type="Gene3D" id="1.20.1070.10">
    <property type="entry name" value="Rhodopsin 7-helix transmembrane proteins"/>
    <property type="match status" value="1"/>
</dbReference>
<evidence type="ECO:0000256" key="14">
    <source>
        <dbReference type="ARBA" id="ARBA00023305"/>
    </source>
</evidence>
<dbReference type="PROSITE" id="PS50262">
    <property type="entry name" value="G_PROTEIN_RECEP_F1_2"/>
    <property type="match status" value="1"/>
</dbReference>
<dbReference type="PANTHER" id="PTHR24240">
    <property type="entry name" value="OPSIN"/>
    <property type="match status" value="1"/>
</dbReference>
<feature type="domain" description="G-protein coupled receptors family 1 profile" evidence="18">
    <location>
        <begin position="1"/>
        <end position="303"/>
    </location>
</feature>
<keyword evidence="6" id="KW-0681">Retinal protein</keyword>
<evidence type="ECO:0000256" key="16">
    <source>
        <dbReference type="SAM" id="MobiDB-lite"/>
    </source>
</evidence>
<evidence type="ECO:0000256" key="3">
    <source>
        <dbReference type="ARBA" id="ARBA00022543"/>
    </source>
</evidence>
<feature type="transmembrane region" description="Helical" evidence="17">
    <location>
        <begin position="247"/>
        <end position="274"/>
    </location>
</feature>
<evidence type="ECO:0000256" key="4">
    <source>
        <dbReference type="ARBA" id="ARBA00022606"/>
    </source>
</evidence>
<evidence type="ECO:0000256" key="17">
    <source>
        <dbReference type="SAM" id="Phobius"/>
    </source>
</evidence>
<feature type="transmembrane region" description="Helical" evidence="17">
    <location>
        <begin position="144"/>
        <end position="168"/>
    </location>
</feature>
<keyword evidence="8" id="KW-0157">Chromophore</keyword>
<dbReference type="GO" id="GO:0007601">
    <property type="term" value="P:visual perception"/>
    <property type="evidence" value="ECO:0007669"/>
    <property type="project" value="UniProtKB-KW"/>
</dbReference>
<keyword evidence="5 15" id="KW-0812">Transmembrane</keyword>
<dbReference type="GO" id="GO:0009881">
    <property type="term" value="F:photoreceptor activity"/>
    <property type="evidence" value="ECO:0007669"/>
    <property type="project" value="UniProtKB-KW"/>
</dbReference>
<keyword evidence="10 17" id="KW-0472">Membrane</keyword>
<dbReference type="InterPro" id="IPR027430">
    <property type="entry name" value="Retinal_BS"/>
</dbReference>
<evidence type="ECO:0000256" key="6">
    <source>
        <dbReference type="ARBA" id="ARBA00022925"/>
    </source>
</evidence>
<feature type="compositionally biased region" description="Basic residues" evidence="16">
    <location>
        <begin position="407"/>
        <end position="416"/>
    </location>
</feature>
<dbReference type="InterPro" id="IPR000276">
    <property type="entry name" value="GPCR_Rhodpsn"/>
</dbReference>
<dbReference type="GO" id="GO:0004930">
    <property type="term" value="F:G protein-coupled receptor activity"/>
    <property type="evidence" value="ECO:0007669"/>
    <property type="project" value="UniProtKB-KW"/>
</dbReference>
<dbReference type="InterPro" id="IPR050125">
    <property type="entry name" value="GPCR_opsins"/>
</dbReference>
<dbReference type="PROSITE" id="PS00238">
    <property type="entry name" value="OPSIN"/>
    <property type="match status" value="1"/>
</dbReference>
<feature type="region of interest" description="Disordered" evidence="16">
    <location>
        <begin position="379"/>
        <end position="429"/>
    </location>
</feature>
<keyword evidence="12" id="KW-0325">Glycoprotein</keyword>
<dbReference type="GO" id="GO:0016020">
    <property type="term" value="C:membrane"/>
    <property type="evidence" value="ECO:0007669"/>
    <property type="project" value="UniProtKB-SubCell"/>
</dbReference>
<evidence type="ECO:0000256" key="13">
    <source>
        <dbReference type="ARBA" id="ARBA00023224"/>
    </source>
</evidence>
<feature type="transmembrane region" description="Helical" evidence="17">
    <location>
        <begin position="194"/>
        <end position="215"/>
    </location>
</feature>
<comment type="similarity">
    <text evidence="2 15">Belongs to the G-protein coupled receptor 1 family.</text>
</comment>
<proteinExistence type="inferred from homology"/>
<keyword evidence="3" id="KW-0600">Photoreceptor protein</keyword>
<evidence type="ECO:0000313" key="19">
    <source>
        <dbReference type="EMBL" id="CAD7572261.1"/>
    </source>
</evidence>
<dbReference type="Pfam" id="PF00001">
    <property type="entry name" value="7tm_1"/>
    <property type="match status" value="1"/>
</dbReference>
<evidence type="ECO:0000256" key="12">
    <source>
        <dbReference type="ARBA" id="ARBA00023180"/>
    </source>
</evidence>
<keyword evidence="7 17" id="KW-1133">Transmembrane helix</keyword>
<keyword evidence="13 15" id="KW-0807">Transducer</keyword>
<name>A0A7R9J4C0_TIMCA</name>
<keyword evidence="9 15" id="KW-0297">G-protein coupled receptor</keyword>
<keyword evidence="4" id="KW-0716">Sensory transduction</keyword>
<dbReference type="SUPFAM" id="SSF81321">
    <property type="entry name" value="Family A G protein-coupled receptor-like"/>
    <property type="match status" value="1"/>
</dbReference>
<keyword evidence="14" id="KW-0844">Vision</keyword>
<dbReference type="PRINTS" id="PR00237">
    <property type="entry name" value="GPCRRHODOPSN"/>
</dbReference>
<keyword evidence="11 15" id="KW-0675">Receptor</keyword>
<dbReference type="AlphaFoldDB" id="A0A7R9J4C0"/>
<evidence type="ECO:0000256" key="11">
    <source>
        <dbReference type="ARBA" id="ARBA00023170"/>
    </source>
</evidence>
<dbReference type="InterPro" id="IPR017452">
    <property type="entry name" value="GPCR_Rhodpsn_7TM"/>
</dbReference>
<gene>
    <name evidence="19" type="ORF">TCMB3V08_LOCUS4914</name>
</gene>
<evidence type="ECO:0000256" key="8">
    <source>
        <dbReference type="ARBA" id="ARBA00022991"/>
    </source>
</evidence>
<comment type="subcellular location">
    <subcellularLocation>
        <location evidence="1">Membrane</location>
        <topology evidence="1">Multi-pass membrane protein</topology>
    </subcellularLocation>
</comment>
<evidence type="ECO:0000256" key="9">
    <source>
        <dbReference type="ARBA" id="ARBA00023040"/>
    </source>
</evidence>
<dbReference type="GO" id="GO:0007602">
    <property type="term" value="P:phototransduction"/>
    <property type="evidence" value="ECO:0007669"/>
    <property type="project" value="UniProtKB-KW"/>
</dbReference>
<evidence type="ECO:0000256" key="2">
    <source>
        <dbReference type="ARBA" id="ARBA00010663"/>
    </source>
</evidence>
<sequence>MPLSVPRCRTLRTPANILVINLAVSDFFLVAKTPIFIYNSIYQGPALGKLGMFVQRNIRGPHRINLSIQIRPAGRKFTIPILMNGLVTEYPKHITLVAGCQIYGFIGGLTGTVSITTLAAIALDRYYVIVYPLDPLRRTTKPRARLCILFVWCYGCVFSSLPLMGLGFNHYVPEGYLTSCSFDYLTEDDTSRNFIYVFFTAAWVLPFCLITYCYARIFHAVIRAKGMKDSDGDSSKHCQEHRMELKLASVVIGVVGLWFVSWTPYAVIALLGVAGQYRYITPLSSMVPALFCKTASCIDPFVYAVTHPRFRKELLTLLCGHKKRRKKKVKRIHAKKKCHTVSSTHQKGGKPHTAFHSDSSEIDVEEMIVMVDIAGYGKDQEDSSSFSSSCSPPSPIPSVHVSSVKGTSKKNMRASKKSQGSRANSVKSQDTVVFTGQSLFGPGEQTSDFLEAISTFKPPSWFVSPQPCRNRSTSLRLKTK</sequence>
<feature type="compositionally biased region" description="Low complexity" evidence="16">
    <location>
        <begin position="383"/>
        <end position="404"/>
    </location>
</feature>
<evidence type="ECO:0000259" key="18">
    <source>
        <dbReference type="PROSITE" id="PS50262"/>
    </source>
</evidence>
<reference evidence="19" key="1">
    <citation type="submission" date="2020-11" db="EMBL/GenBank/DDBJ databases">
        <authorList>
            <person name="Tran Van P."/>
        </authorList>
    </citation>
    <scope>NUCLEOTIDE SEQUENCE</scope>
</reference>